<dbReference type="Proteomes" id="UP000663860">
    <property type="component" value="Unassembled WGS sequence"/>
</dbReference>
<dbReference type="EMBL" id="CAJNOE010000471">
    <property type="protein sequence ID" value="CAF1232362.1"/>
    <property type="molecule type" value="Genomic_DNA"/>
</dbReference>
<evidence type="ECO:0000256" key="3">
    <source>
        <dbReference type="ARBA" id="ARBA00022776"/>
    </source>
</evidence>
<keyword evidence="3" id="KW-0498">Mitosis</keyword>
<dbReference type="SMART" id="SM00028">
    <property type="entry name" value="TPR"/>
    <property type="match status" value="7"/>
</dbReference>
<protein>
    <submittedName>
        <fullName evidence="7">Uncharacterized protein</fullName>
    </submittedName>
</protein>
<evidence type="ECO:0000313" key="8">
    <source>
        <dbReference type="Proteomes" id="UP000663860"/>
    </source>
</evidence>
<dbReference type="GO" id="GO:0016567">
    <property type="term" value="P:protein ubiquitination"/>
    <property type="evidence" value="ECO:0007669"/>
    <property type="project" value="TreeGrafter"/>
</dbReference>
<dbReference type="GO" id="GO:0005680">
    <property type="term" value="C:anaphase-promoting complex"/>
    <property type="evidence" value="ECO:0007669"/>
    <property type="project" value="TreeGrafter"/>
</dbReference>
<gene>
    <name evidence="7" type="ORF">IZO911_LOCUS30326</name>
</gene>
<dbReference type="InterPro" id="IPR011990">
    <property type="entry name" value="TPR-like_helical_dom_sf"/>
</dbReference>
<dbReference type="InterPro" id="IPR019734">
    <property type="entry name" value="TPR_rpt"/>
</dbReference>
<dbReference type="GO" id="GO:0031145">
    <property type="term" value="P:anaphase-promoting complex-dependent catabolic process"/>
    <property type="evidence" value="ECO:0007669"/>
    <property type="project" value="TreeGrafter"/>
</dbReference>
<accession>A0A814YQY4</accession>
<dbReference type="SUPFAM" id="SSF48452">
    <property type="entry name" value="TPR-like"/>
    <property type="match status" value="2"/>
</dbReference>
<dbReference type="PANTHER" id="PTHR12558">
    <property type="entry name" value="CELL DIVISION CYCLE 16,23,27"/>
    <property type="match status" value="1"/>
</dbReference>
<dbReference type="Pfam" id="PF12895">
    <property type="entry name" value="ANAPC3"/>
    <property type="match status" value="1"/>
</dbReference>
<evidence type="ECO:0000256" key="1">
    <source>
        <dbReference type="ARBA" id="ARBA00022618"/>
    </source>
</evidence>
<dbReference type="Gene3D" id="1.25.40.10">
    <property type="entry name" value="Tetratricopeptide repeat domain"/>
    <property type="match status" value="2"/>
</dbReference>
<name>A0A814YQY4_9BILA</name>
<comment type="caution">
    <text evidence="7">The sequence shown here is derived from an EMBL/GenBank/DDBJ whole genome shotgun (WGS) entry which is preliminary data.</text>
</comment>
<dbReference type="Pfam" id="PF13181">
    <property type="entry name" value="TPR_8"/>
    <property type="match status" value="1"/>
</dbReference>
<proteinExistence type="predicted"/>
<keyword evidence="5" id="KW-0802">TPR repeat</keyword>
<dbReference type="GO" id="GO:0005737">
    <property type="term" value="C:cytoplasm"/>
    <property type="evidence" value="ECO:0007669"/>
    <property type="project" value="TreeGrafter"/>
</dbReference>
<keyword evidence="2" id="KW-0677">Repeat</keyword>
<organism evidence="7 8">
    <name type="scientific">Adineta steineri</name>
    <dbReference type="NCBI Taxonomy" id="433720"/>
    <lineage>
        <taxon>Eukaryota</taxon>
        <taxon>Metazoa</taxon>
        <taxon>Spiralia</taxon>
        <taxon>Gnathifera</taxon>
        <taxon>Rotifera</taxon>
        <taxon>Eurotatoria</taxon>
        <taxon>Bdelloidea</taxon>
        <taxon>Adinetida</taxon>
        <taxon>Adinetidae</taxon>
        <taxon>Adineta</taxon>
    </lineage>
</organism>
<evidence type="ECO:0000313" key="7">
    <source>
        <dbReference type="EMBL" id="CAF1232362.1"/>
    </source>
</evidence>
<sequence>MIDNPEEQLQRVVNRLRKVVEDYSAQRQFESAAFWGDKLLSLNRNSSDDLLLVAKCFMSNGDYNRTRILLENSPMYHTDPQFKYLVALCHFNLKDYQTAANVLEILEEILDVEQQQQPGTSFKTPFTPKTTNMEFSNPLRASICLLRGKVAEVLGSLQQAMKFYEEALRFDVFCAEAYEKLIKKHMYTPEEEQRLVERMIIEKQCDTDTASVVRCLYEQEVHQYMKPIVVNLPTYTIGLLNDNADYCINIAEKFYYNYKFRESFDLCKKVLTHNPFHQHGLFIYIALLYEMKDKTELFSLGHRLARQCPENPISWLAVGCYYLVTKKPEPTRRYLAKATSLCRSFGPAWLALGHSYGLESEHDHAISAYFTAADVMRGCHLPILYVGLEYSLTNNLRLAERLYSESLKFYPDDPAVLHELGVINYLNRDWLAVGCYYLVTKKPEPTRRYLAKATSLCRSFGPAWLALGHSYGLESEHDHAISAYFTAADVMRGCHLPILYVGLEYSLTNNLRLAERLYSESLKFYPDDPAVLHELGVINYLNREYEENFDIIR</sequence>
<dbReference type="AlphaFoldDB" id="A0A814YQY4"/>
<keyword evidence="6" id="KW-0131">Cell cycle</keyword>
<reference evidence="7" key="1">
    <citation type="submission" date="2021-02" db="EMBL/GenBank/DDBJ databases">
        <authorList>
            <person name="Nowell W R."/>
        </authorList>
    </citation>
    <scope>NUCLEOTIDE SEQUENCE</scope>
</reference>
<dbReference type="GO" id="GO:0045842">
    <property type="term" value="P:positive regulation of mitotic metaphase/anaphase transition"/>
    <property type="evidence" value="ECO:0007669"/>
    <property type="project" value="TreeGrafter"/>
</dbReference>
<evidence type="ECO:0000256" key="2">
    <source>
        <dbReference type="ARBA" id="ARBA00022737"/>
    </source>
</evidence>
<keyword evidence="1" id="KW-0132">Cell division</keyword>
<keyword evidence="4" id="KW-0833">Ubl conjugation pathway</keyword>
<evidence type="ECO:0000256" key="4">
    <source>
        <dbReference type="ARBA" id="ARBA00022786"/>
    </source>
</evidence>
<dbReference type="GO" id="GO:0051301">
    <property type="term" value="P:cell division"/>
    <property type="evidence" value="ECO:0007669"/>
    <property type="project" value="UniProtKB-KW"/>
</dbReference>
<dbReference type="PANTHER" id="PTHR12558:SF9">
    <property type="entry name" value="CELL DIVISION CYCLE PROTEIN 16 HOMOLOG"/>
    <property type="match status" value="1"/>
</dbReference>
<evidence type="ECO:0000256" key="5">
    <source>
        <dbReference type="ARBA" id="ARBA00022803"/>
    </source>
</evidence>
<evidence type="ECO:0000256" key="6">
    <source>
        <dbReference type="ARBA" id="ARBA00023306"/>
    </source>
</evidence>